<dbReference type="RefSeq" id="WP_341986335.1">
    <property type="nucleotide sequence ID" value="NZ_JBBYAF010000094.1"/>
</dbReference>
<evidence type="ECO:0000313" key="2">
    <source>
        <dbReference type="EMBL" id="MEL3974775.1"/>
    </source>
</evidence>
<dbReference type="EMBL" id="JBBYAF010000094">
    <property type="protein sequence ID" value="MEL3974775.1"/>
    <property type="molecule type" value="Genomic_DNA"/>
</dbReference>
<dbReference type="Gene3D" id="1.10.10.60">
    <property type="entry name" value="Homeodomain-like"/>
    <property type="match status" value="1"/>
</dbReference>
<dbReference type="SUPFAM" id="SSF46689">
    <property type="entry name" value="Homeodomain-like"/>
    <property type="match status" value="1"/>
</dbReference>
<dbReference type="Pfam" id="PF13518">
    <property type="entry name" value="HTH_28"/>
    <property type="match status" value="1"/>
</dbReference>
<keyword evidence="3" id="KW-1185">Reference proteome</keyword>
<dbReference type="Proteomes" id="UP001389717">
    <property type="component" value="Unassembled WGS sequence"/>
</dbReference>
<comment type="caution">
    <text evidence="2">The sequence shown here is derived from an EMBL/GenBank/DDBJ whole genome shotgun (WGS) entry which is preliminary data.</text>
</comment>
<dbReference type="InterPro" id="IPR009057">
    <property type="entry name" value="Homeodomain-like_sf"/>
</dbReference>
<organism evidence="2 3">
    <name type="scientific">Rossellomorea oryzaecorticis</name>
    <dbReference type="NCBI Taxonomy" id="1396505"/>
    <lineage>
        <taxon>Bacteria</taxon>
        <taxon>Bacillati</taxon>
        <taxon>Bacillota</taxon>
        <taxon>Bacilli</taxon>
        <taxon>Bacillales</taxon>
        <taxon>Bacillaceae</taxon>
        <taxon>Rossellomorea</taxon>
    </lineage>
</organism>
<sequence length="107" mass="12494">IFSMPKKKIEALEEVKRNYVRMALESGNYSSIARHAGISRTTLTKWIKEYEDEVREQMEDPTSAIVSTEPTKEELKAKYEQAMKLLGEKELEVAMLRNLLKKTQYRP</sequence>
<reference evidence="2 3" key="1">
    <citation type="submission" date="2024-04" db="EMBL/GenBank/DDBJ databases">
        <title>Bacillus oryzaecorticis sp. nov., a moderately halophilic bacterium isolated from rice husks.</title>
        <authorList>
            <person name="Zhu H.-S."/>
        </authorList>
    </citation>
    <scope>NUCLEOTIDE SEQUENCE [LARGE SCALE GENOMIC DNA]</scope>
    <source>
        <strain evidence="2 3">ZC255</strain>
    </source>
</reference>
<evidence type="ECO:0000313" key="3">
    <source>
        <dbReference type="Proteomes" id="UP001389717"/>
    </source>
</evidence>
<gene>
    <name evidence="2" type="ORF">AAEO50_21090</name>
</gene>
<name>A0ABU9KF70_9BACI</name>
<dbReference type="InterPro" id="IPR055247">
    <property type="entry name" value="InsJ-like_HTH"/>
</dbReference>
<protein>
    <submittedName>
        <fullName evidence="2">Helix-turn-helix domain-containing protein</fullName>
    </submittedName>
</protein>
<proteinExistence type="predicted"/>
<accession>A0ABU9KF70</accession>
<evidence type="ECO:0000259" key="1">
    <source>
        <dbReference type="Pfam" id="PF13518"/>
    </source>
</evidence>
<feature type="domain" description="Insertion element IS150 protein InsJ-like helix-turn-helix" evidence="1">
    <location>
        <begin position="16"/>
        <end position="51"/>
    </location>
</feature>
<feature type="non-terminal residue" evidence="2">
    <location>
        <position position="1"/>
    </location>
</feature>